<dbReference type="Proteomes" id="UP000176484">
    <property type="component" value="Unassembled WGS sequence"/>
</dbReference>
<gene>
    <name evidence="1" type="ORF">A2121_01240</name>
</gene>
<reference evidence="1 2" key="1">
    <citation type="journal article" date="2016" name="Nat. Commun.">
        <title>Thousands of microbial genomes shed light on interconnected biogeochemical processes in an aquifer system.</title>
        <authorList>
            <person name="Anantharaman K."/>
            <person name="Brown C.T."/>
            <person name="Hug L.A."/>
            <person name="Sharon I."/>
            <person name="Castelle C.J."/>
            <person name="Probst A.J."/>
            <person name="Thomas B.C."/>
            <person name="Singh A."/>
            <person name="Wilkins M.J."/>
            <person name="Karaoz U."/>
            <person name="Brodie E.L."/>
            <person name="Williams K.H."/>
            <person name="Hubbard S.S."/>
            <person name="Banfield J.F."/>
        </authorList>
    </citation>
    <scope>NUCLEOTIDE SEQUENCE [LARGE SCALE GENOMIC DNA]</scope>
</reference>
<sequence>MDGINKFNVLLDPKEVRKIQEERKPQTETPKKNITEEVSAMIDEIPLNESGGNIKEYHGVTIDGDEEILIKRQTEVYQLIDEVLQQAKKKEIKGEIPKKLLSVLVTDDKATFTSDYFDVIAHREYDFIKGEWGEELKTPKPEFNQPVQ</sequence>
<dbReference type="EMBL" id="MFTD01000036">
    <property type="protein sequence ID" value="OGI45884.1"/>
    <property type="molecule type" value="Genomic_DNA"/>
</dbReference>
<evidence type="ECO:0000313" key="2">
    <source>
        <dbReference type="Proteomes" id="UP000176484"/>
    </source>
</evidence>
<name>A0A1F6TL83_9BACT</name>
<evidence type="ECO:0000313" key="1">
    <source>
        <dbReference type="EMBL" id="OGI45884.1"/>
    </source>
</evidence>
<proteinExistence type="predicted"/>
<dbReference type="AlphaFoldDB" id="A0A1F6TL83"/>
<protein>
    <submittedName>
        <fullName evidence="1">Uncharacterized protein</fullName>
    </submittedName>
</protein>
<organism evidence="1 2">
    <name type="scientific">Candidatus Nomurabacteria bacterium GWB1_40_6</name>
    <dbReference type="NCBI Taxonomy" id="1801727"/>
    <lineage>
        <taxon>Bacteria</taxon>
        <taxon>Candidatus Nomuraibacteriota</taxon>
    </lineage>
</organism>
<comment type="caution">
    <text evidence="1">The sequence shown here is derived from an EMBL/GenBank/DDBJ whole genome shotgun (WGS) entry which is preliminary data.</text>
</comment>
<accession>A0A1F6TL83</accession>